<dbReference type="InParanoid" id="A0A165N8K7"/>
<dbReference type="EMBL" id="KV425644">
    <property type="protein sequence ID" value="KZT19309.1"/>
    <property type="molecule type" value="Genomic_DNA"/>
</dbReference>
<accession>A0A165N8K7</accession>
<evidence type="ECO:0000256" key="1">
    <source>
        <dbReference type="SAM" id="Phobius"/>
    </source>
</evidence>
<proteinExistence type="predicted"/>
<gene>
    <name evidence="2" type="ORF">NEOLEDRAFT_1142213</name>
</gene>
<dbReference type="Proteomes" id="UP000076761">
    <property type="component" value="Unassembled WGS sequence"/>
</dbReference>
<name>A0A165N8K7_9AGAM</name>
<dbReference type="OrthoDB" id="3265811at2759"/>
<keyword evidence="1" id="KW-0472">Membrane</keyword>
<keyword evidence="3" id="KW-1185">Reference proteome</keyword>
<keyword evidence="1" id="KW-1133">Transmembrane helix</keyword>
<evidence type="ECO:0000313" key="2">
    <source>
        <dbReference type="EMBL" id="KZT19309.1"/>
    </source>
</evidence>
<organism evidence="2 3">
    <name type="scientific">Neolentinus lepideus HHB14362 ss-1</name>
    <dbReference type="NCBI Taxonomy" id="1314782"/>
    <lineage>
        <taxon>Eukaryota</taxon>
        <taxon>Fungi</taxon>
        <taxon>Dikarya</taxon>
        <taxon>Basidiomycota</taxon>
        <taxon>Agaricomycotina</taxon>
        <taxon>Agaricomycetes</taxon>
        <taxon>Gloeophyllales</taxon>
        <taxon>Gloeophyllaceae</taxon>
        <taxon>Neolentinus</taxon>
    </lineage>
</organism>
<reference evidence="2 3" key="1">
    <citation type="journal article" date="2016" name="Mol. Biol. Evol.">
        <title>Comparative Genomics of Early-Diverging Mushroom-Forming Fungi Provides Insights into the Origins of Lignocellulose Decay Capabilities.</title>
        <authorList>
            <person name="Nagy L.G."/>
            <person name="Riley R."/>
            <person name="Tritt A."/>
            <person name="Adam C."/>
            <person name="Daum C."/>
            <person name="Floudas D."/>
            <person name="Sun H."/>
            <person name="Yadav J.S."/>
            <person name="Pangilinan J."/>
            <person name="Larsson K.H."/>
            <person name="Matsuura K."/>
            <person name="Barry K."/>
            <person name="Labutti K."/>
            <person name="Kuo R."/>
            <person name="Ohm R.A."/>
            <person name="Bhattacharya S.S."/>
            <person name="Shirouzu T."/>
            <person name="Yoshinaga Y."/>
            <person name="Martin F.M."/>
            <person name="Grigoriev I.V."/>
            <person name="Hibbett D.S."/>
        </authorList>
    </citation>
    <scope>NUCLEOTIDE SEQUENCE [LARGE SCALE GENOMIC DNA]</scope>
    <source>
        <strain evidence="2 3">HHB14362 ss-1</strain>
    </source>
</reference>
<sequence>MAGARGCFNCGGCAWRFRVVDAMEVWRIRLHLLRRLPSFLCVCGVVLTEFVVISSMYRKLIRIQTIKPRSIYAFDPFITCPLRSAGTSSVTLLSR</sequence>
<dbReference type="AlphaFoldDB" id="A0A165N8K7"/>
<evidence type="ECO:0000313" key="3">
    <source>
        <dbReference type="Proteomes" id="UP000076761"/>
    </source>
</evidence>
<feature type="transmembrane region" description="Helical" evidence="1">
    <location>
        <begin position="36"/>
        <end position="57"/>
    </location>
</feature>
<keyword evidence="1" id="KW-0812">Transmembrane</keyword>
<protein>
    <submittedName>
        <fullName evidence="2">Uncharacterized protein</fullName>
    </submittedName>
</protein>